<evidence type="ECO:0000259" key="2">
    <source>
        <dbReference type="PROSITE" id="PS50404"/>
    </source>
</evidence>
<dbReference type="CDD" id="cd03041">
    <property type="entry name" value="GST_N_2GST_N"/>
    <property type="match status" value="1"/>
</dbReference>
<accession>A0A2P5CFC1</accession>
<evidence type="ECO:0000256" key="1">
    <source>
        <dbReference type="SAM" id="MobiDB-lite"/>
    </source>
</evidence>
<name>A0A2P5CFC1_TREOI</name>
<evidence type="ECO:0000313" key="3">
    <source>
        <dbReference type="EMBL" id="PON59749.1"/>
    </source>
</evidence>
<dbReference type="SFLD" id="SFLDG01181">
    <property type="entry name" value="SUF2"/>
    <property type="match status" value="1"/>
</dbReference>
<dbReference type="SFLD" id="SFLDS00019">
    <property type="entry name" value="Glutathione_Transferase_(cytos"/>
    <property type="match status" value="1"/>
</dbReference>
<gene>
    <name evidence="3" type="ORF">TorRG33x02_286910</name>
</gene>
<dbReference type="GO" id="GO:0009507">
    <property type="term" value="C:chloroplast"/>
    <property type="evidence" value="ECO:0007669"/>
    <property type="project" value="TreeGrafter"/>
</dbReference>
<protein>
    <submittedName>
        <fullName evidence="3">S-crystallin</fullName>
    </submittedName>
</protein>
<dbReference type="EMBL" id="JXTC01000371">
    <property type="protein sequence ID" value="PON59749.1"/>
    <property type="molecule type" value="Genomic_DNA"/>
</dbReference>
<dbReference type="InParanoid" id="A0A2P5CFC1"/>
<dbReference type="PANTHER" id="PTHR45288">
    <property type="entry name" value="THIOREDOXIN FAMILY PROTEIN"/>
    <property type="match status" value="1"/>
</dbReference>
<keyword evidence="4" id="KW-1185">Reference proteome</keyword>
<dbReference type="InterPro" id="IPR036249">
    <property type="entry name" value="Thioredoxin-like_sf"/>
</dbReference>
<dbReference type="InterPro" id="IPR004045">
    <property type="entry name" value="Glutathione_S-Trfase_N"/>
</dbReference>
<reference evidence="4" key="1">
    <citation type="submission" date="2016-06" db="EMBL/GenBank/DDBJ databases">
        <title>Parallel loss of symbiosis genes in relatives of nitrogen-fixing non-legume Parasponia.</title>
        <authorList>
            <person name="Van Velzen R."/>
            <person name="Holmer R."/>
            <person name="Bu F."/>
            <person name="Rutten L."/>
            <person name="Van Zeijl A."/>
            <person name="Liu W."/>
            <person name="Santuari L."/>
            <person name="Cao Q."/>
            <person name="Sharma T."/>
            <person name="Shen D."/>
            <person name="Roswanjaya Y."/>
            <person name="Wardhani T."/>
            <person name="Kalhor M.S."/>
            <person name="Jansen J."/>
            <person name="Van den Hoogen J."/>
            <person name="Gungor B."/>
            <person name="Hartog M."/>
            <person name="Hontelez J."/>
            <person name="Verver J."/>
            <person name="Yang W.-C."/>
            <person name="Schijlen E."/>
            <person name="Repin R."/>
            <person name="Schilthuizen M."/>
            <person name="Schranz E."/>
            <person name="Heidstra R."/>
            <person name="Miyata K."/>
            <person name="Fedorova E."/>
            <person name="Kohlen W."/>
            <person name="Bisseling T."/>
            <person name="Smit S."/>
            <person name="Geurts R."/>
        </authorList>
    </citation>
    <scope>NUCLEOTIDE SEQUENCE [LARGE SCALE GENOMIC DNA]</scope>
    <source>
        <strain evidence="4">cv. RG33-2</strain>
    </source>
</reference>
<dbReference type="FunFam" id="3.40.30.10:FF:000323">
    <property type="entry name" value="Ypt homolog1"/>
    <property type="match status" value="1"/>
</dbReference>
<dbReference type="AlphaFoldDB" id="A0A2P5CFC1"/>
<dbReference type="STRING" id="63057.A0A2P5CFC1"/>
<sequence>MSSVCLSCTSTLLYSSNPSQPIPKRAKTSPWMQPRSLSPSSTLKFSPYFGKKSRNGNWVSRRNRFYANSADSDGDTSEVGTEFSRENVAVSSNGGNPSTSLLSFLCPLLRLFSSGDPSGERNYTLEVVTSSLSSLARLPWGSKSLSNSIDGEEINTIDPPKRLQLFEFEACPFCRRVREAITELDLSVEVYPCPKGSLRHREIVRRSGGKEQFPFLIDPNTGISMYESGDIVKYLFEQYGQGKKPSAGLVESTLFTGWMPTILRAGRGMTLWEKAILDPPPKKLELFSYENNPYARIVREALCELELPYILQNVGEGSFRSEYLVGAAGTKEVPFLIDPNTGTQVGDYKKILSYLFQTYSADTVASTPVT</sequence>
<organism evidence="3 4">
    <name type="scientific">Trema orientale</name>
    <name type="common">Charcoal tree</name>
    <name type="synonym">Celtis orientalis</name>
    <dbReference type="NCBI Taxonomy" id="63057"/>
    <lineage>
        <taxon>Eukaryota</taxon>
        <taxon>Viridiplantae</taxon>
        <taxon>Streptophyta</taxon>
        <taxon>Embryophyta</taxon>
        <taxon>Tracheophyta</taxon>
        <taxon>Spermatophyta</taxon>
        <taxon>Magnoliopsida</taxon>
        <taxon>eudicotyledons</taxon>
        <taxon>Gunneridae</taxon>
        <taxon>Pentapetalae</taxon>
        <taxon>rosids</taxon>
        <taxon>fabids</taxon>
        <taxon>Rosales</taxon>
        <taxon>Cannabaceae</taxon>
        <taxon>Trema</taxon>
    </lineage>
</organism>
<dbReference type="SFLD" id="SFLDG01202">
    <property type="entry name" value="SUF2.2"/>
    <property type="match status" value="1"/>
</dbReference>
<dbReference type="PANTHER" id="PTHR45288:SF2">
    <property type="entry name" value="THIOREDOXIN FAMILY PROTEIN"/>
    <property type="match status" value="1"/>
</dbReference>
<feature type="domain" description="GST N-terminal" evidence="2">
    <location>
        <begin position="161"/>
        <end position="243"/>
    </location>
</feature>
<dbReference type="InterPro" id="IPR040079">
    <property type="entry name" value="Glutathione_S-Trfase"/>
</dbReference>
<comment type="caution">
    <text evidence="3">The sequence shown here is derived from an EMBL/GenBank/DDBJ whole genome shotgun (WGS) entry which is preliminary data.</text>
</comment>
<dbReference type="PROSITE" id="PS51354">
    <property type="entry name" value="GLUTAREDOXIN_2"/>
    <property type="match status" value="1"/>
</dbReference>
<proteinExistence type="predicted"/>
<dbReference type="Proteomes" id="UP000237000">
    <property type="component" value="Unassembled WGS sequence"/>
</dbReference>
<dbReference type="OrthoDB" id="422574at2759"/>
<feature type="region of interest" description="Disordered" evidence="1">
    <location>
        <begin position="17"/>
        <end position="38"/>
    </location>
</feature>
<dbReference type="Gene3D" id="3.40.30.10">
    <property type="entry name" value="Glutaredoxin"/>
    <property type="match status" value="2"/>
</dbReference>
<dbReference type="Pfam" id="PF13417">
    <property type="entry name" value="GST_N_3"/>
    <property type="match status" value="2"/>
</dbReference>
<dbReference type="PROSITE" id="PS50404">
    <property type="entry name" value="GST_NTER"/>
    <property type="match status" value="1"/>
</dbReference>
<dbReference type="FunCoup" id="A0A2P5CFC1">
    <property type="interactions" value="557"/>
</dbReference>
<dbReference type="SUPFAM" id="SSF52833">
    <property type="entry name" value="Thioredoxin-like"/>
    <property type="match status" value="2"/>
</dbReference>
<evidence type="ECO:0000313" key="4">
    <source>
        <dbReference type="Proteomes" id="UP000237000"/>
    </source>
</evidence>